<evidence type="ECO:0000256" key="5">
    <source>
        <dbReference type="ARBA" id="ARBA00023128"/>
    </source>
</evidence>
<evidence type="ECO:0000256" key="1">
    <source>
        <dbReference type="ARBA" id="ARBA00004173"/>
    </source>
</evidence>
<dbReference type="EC" id="2.1.1.320" evidence="7"/>
<keyword evidence="4 7" id="KW-0808">Transferase</keyword>
<dbReference type="HOGENOM" id="CLU_028484_0_1_1"/>
<dbReference type="AlphaFoldDB" id="I7LWZ1"/>
<comment type="similarity">
    <text evidence="2 7">Belongs to the NDUFAF7 family.</text>
</comment>
<dbReference type="OrthoDB" id="17415at2759"/>
<dbReference type="Pfam" id="PF02636">
    <property type="entry name" value="Methyltransf_28"/>
    <property type="match status" value="1"/>
</dbReference>
<dbReference type="InterPro" id="IPR003788">
    <property type="entry name" value="NDUFAF7"/>
</dbReference>
<proteinExistence type="inferred from homology"/>
<dbReference type="PANTHER" id="PTHR12049">
    <property type="entry name" value="PROTEIN ARGININE METHYLTRANSFERASE NDUFAF7, MITOCHONDRIAL"/>
    <property type="match status" value="1"/>
</dbReference>
<sequence>MNKLNTLKSCALNIVRNHKNQRYHFSNKKIIKSPLLTRDFIYDRLYNSDSGYFCKDDLQIGEMKQPINFKELLGYEEYQRQLSEYYPENAWLTPSEIFKPYYGMSIANYMQQTIEKMKLQYQEQQSSRKNNSSQVQAKPFDDKIRIVEIGAGQASAAQSILMYFKNYEQSYYANLEYTIVEISPQMCKKALEKLSRDHSKLIERGQIKFINDDFVNFKPQNRDQHYFLLFLEVLDNMPHDRIYKKKNTQEDIWEKQAQVEFTDEFGNEGLKEVQTDIKDPLIQEFIQILKTVPTLDHIEEEKNLQGGIIQNVIRWLFKQPKDNMFIPTFCLKVLKHINSNIPNHNVIFADFDMLKTAESAKMGINAPIVSQKLSKSHEKKDFSTYLVQRGQADIFFPTDFRLLSHLYKQVCNKKGKAIKSYQFMDIYSKEKWAETKSGYNPLKEDFENTSFFITDVERNK</sequence>
<evidence type="ECO:0000256" key="4">
    <source>
        <dbReference type="ARBA" id="ARBA00022679"/>
    </source>
</evidence>
<dbReference type="Gene3D" id="3.40.50.12710">
    <property type="match status" value="1"/>
</dbReference>
<dbReference type="RefSeq" id="XP_001023370.1">
    <property type="nucleotide sequence ID" value="XM_001023370.1"/>
</dbReference>
<evidence type="ECO:0000313" key="8">
    <source>
        <dbReference type="EMBL" id="EAS03125.1"/>
    </source>
</evidence>
<accession>I7LWZ1</accession>
<dbReference type="EMBL" id="GG662504">
    <property type="protein sequence ID" value="EAS03125.1"/>
    <property type="molecule type" value="Genomic_DNA"/>
</dbReference>
<reference evidence="9" key="1">
    <citation type="journal article" date="2006" name="PLoS Biol.">
        <title>Macronuclear genome sequence of the ciliate Tetrahymena thermophila, a model eukaryote.</title>
        <authorList>
            <person name="Eisen J.A."/>
            <person name="Coyne R.S."/>
            <person name="Wu M."/>
            <person name="Wu D."/>
            <person name="Thiagarajan M."/>
            <person name="Wortman J.R."/>
            <person name="Badger J.H."/>
            <person name="Ren Q."/>
            <person name="Amedeo P."/>
            <person name="Jones K.M."/>
            <person name="Tallon L.J."/>
            <person name="Delcher A.L."/>
            <person name="Salzberg S.L."/>
            <person name="Silva J.C."/>
            <person name="Haas B.J."/>
            <person name="Majoros W.H."/>
            <person name="Farzad M."/>
            <person name="Carlton J.M."/>
            <person name="Smith R.K. Jr."/>
            <person name="Garg J."/>
            <person name="Pearlman R.E."/>
            <person name="Karrer K.M."/>
            <person name="Sun L."/>
            <person name="Manning G."/>
            <person name="Elde N.C."/>
            <person name="Turkewitz A.P."/>
            <person name="Asai D.J."/>
            <person name="Wilkes D.E."/>
            <person name="Wang Y."/>
            <person name="Cai H."/>
            <person name="Collins K."/>
            <person name="Stewart B.A."/>
            <person name="Lee S.R."/>
            <person name="Wilamowska K."/>
            <person name="Weinberg Z."/>
            <person name="Ruzzo W.L."/>
            <person name="Wloga D."/>
            <person name="Gaertig J."/>
            <person name="Frankel J."/>
            <person name="Tsao C.-C."/>
            <person name="Gorovsky M.A."/>
            <person name="Keeling P.J."/>
            <person name="Waller R.F."/>
            <person name="Patron N.J."/>
            <person name="Cherry J.M."/>
            <person name="Stover N.A."/>
            <person name="Krieger C.J."/>
            <person name="del Toro C."/>
            <person name="Ryder H.F."/>
            <person name="Williamson S.C."/>
            <person name="Barbeau R.A."/>
            <person name="Hamilton E.P."/>
            <person name="Orias E."/>
        </authorList>
    </citation>
    <scope>NUCLEOTIDE SEQUENCE [LARGE SCALE GENOMIC DNA]</scope>
    <source>
        <strain evidence="9">SB210</strain>
    </source>
</reference>
<dbReference type="GO" id="GO:0032259">
    <property type="term" value="P:methylation"/>
    <property type="evidence" value="ECO:0007669"/>
    <property type="project" value="UniProtKB-KW"/>
</dbReference>
<dbReference type="GO" id="GO:0005739">
    <property type="term" value="C:mitochondrion"/>
    <property type="evidence" value="ECO:0007669"/>
    <property type="project" value="UniProtKB-SubCell"/>
</dbReference>
<comment type="catalytic activity">
    <reaction evidence="6 7">
        <text>L-arginyl-[protein] + 2 S-adenosyl-L-methionine = N(omega),N(omega)'-dimethyl-L-arginyl-[protein] + 2 S-adenosyl-L-homocysteine + 2 H(+)</text>
        <dbReference type="Rhea" id="RHEA:48108"/>
        <dbReference type="Rhea" id="RHEA-COMP:10532"/>
        <dbReference type="Rhea" id="RHEA-COMP:11992"/>
        <dbReference type="ChEBI" id="CHEBI:15378"/>
        <dbReference type="ChEBI" id="CHEBI:29965"/>
        <dbReference type="ChEBI" id="CHEBI:57856"/>
        <dbReference type="ChEBI" id="CHEBI:59789"/>
        <dbReference type="ChEBI" id="CHEBI:88221"/>
        <dbReference type="EC" id="2.1.1.320"/>
    </reaction>
</comment>
<dbReference type="eggNOG" id="ENOG502QRKD">
    <property type="taxonomic scope" value="Eukaryota"/>
</dbReference>
<evidence type="ECO:0000256" key="6">
    <source>
        <dbReference type="ARBA" id="ARBA00048612"/>
    </source>
</evidence>
<dbReference type="SUPFAM" id="SSF53335">
    <property type="entry name" value="S-adenosyl-L-methionine-dependent methyltransferases"/>
    <property type="match status" value="1"/>
</dbReference>
<dbReference type="KEGG" id="tet:TTHERM_00446060"/>
<dbReference type="OMA" id="LPFAPNM"/>
<gene>
    <name evidence="8" type="ORF">TTHERM_00446060</name>
</gene>
<dbReference type="InterPro" id="IPR038375">
    <property type="entry name" value="NDUFAF7_sf"/>
</dbReference>
<evidence type="ECO:0000256" key="7">
    <source>
        <dbReference type="RuleBase" id="RU364114"/>
    </source>
</evidence>
<dbReference type="Proteomes" id="UP000009168">
    <property type="component" value="Unassembled WGS sequence"/>
</dbReference>
<dbReference type="GeneID" id="7843791"/>
<comment type="subcellular location">
    <subcellularLocation>
        <location evidence="1 7">Mitochondrion</location>
    </subcellularLocation>
</comment>
<keyword evidence="9" id="KW-1185">Reference proteome</keyword>
<dbReference type="InterPro" id="IPR029063">
    <property type="entry name" value="SAM-dependent_MTases_sf"/>
</dbReference>
<comment type="function">
    <text evidence="7">Arginine methyltransferase involved in the assembly or stability of mitochondrial NADH:ubiquinone oxidoreductase complex (complex I).</text>
</comment>
<keyword evidence="5 7" id="KW-0496">Mitochondrion</keyword>
<dbReference type="STRING" id="312017.I7LWZ1"/>
<dbReference type="PANTHER" id="PTHR12049:SF5">
    <property type="entry name" value="PROTEIN ARGININE METHYLTRANSFERASE NDUFAF7 HOMOLOG, MITOCHONDRIAL"/>
    <property type="match status" value="1"/>
</dbReference>
<evidence type="ECO:0000313" key="9">
    <source>
        <dbReference type="Proteomes" id="UP000009168"/>
    </source>
</evidence>
<dbReference type="InParanoid" id="I7LWZ1"/>
<name>I7LWZ1_TETTS</name>
<evidence type="ECO:0000256" key="2">
    <source>
        <dbReference type="ARBA" id="ARBA00005891"/>
    </source>
</evidence>
<evidence type="ECO:0000256" key="3">
    <source>
        <dbReference type="ARBA" id="ARBA00022603"/>
    </source>
</evidence>
<keyword evidence="3 7" id="KW-0489">Methyltransferase</keyword>
<protein>
    <recommendedName>
        <fullName evidence="7">Protein arginine methyltransferase NDUFAF7</fullName>
        <ecNumber evidence="7">2.1.1.320</ecNumber>
    </recommendedName>
</protein>
<organism evidence="8 9">
    <name type="scientific">Tetrahymena thermophila (strain SB210)</name>
    <dbReference type="NCBI Taxonomy" id="312017"/>
    <lineage>
        <taxon>Eukaryota</taxon>
        <taxon>Sar</taxon>
        <taxon>Alveolata</taxon>
        <taxon>Ciliophora</taxon>
        <taxon>Intramacronucleata</taxon>
        <taxon>Oligohymenophorea</taxon>
        <taxon>Hymenostomatida</taxon>
        <taxon>Tetrahymenina</taxon>
        <taxon>Tetrahymenidae</taxon>
        <taxon>Tetrahymena</taxon>
    </lineage>
</organism>
<dbReference type="GO" id="GO:0035243">
    <property type="term" value="F:protein-arginine omega-N symmetric methyltransferase activity"/>
    <property type="evidence" value="ECO:0007669"/>
    <property type="project" value="UniProtKB-EC"/>
</dbReference>